<dbReference type="OrthoDB" id="4030632at2"/>
<dbReference type="InterPro" id="IPR011009">
    <property type="entry name" value="Kinase-like_dom_sf"/>
</dbReference>
<dbReference type="SUPFAM" id="SSF56112">
    <property type="entry name" value="Protein kinase-like (PK-like)"/>
    <property type="match status" value="1"/>
</dbReference>
<dbReference type="InterPro" id="IPR002575">
    <property type="entry name" value="Aminoglycoside_PTrfase"/>
</dbReference>
<dbReference type="PANTHER" id="PTHR21064">
    <property type="entry name" value="AMINOGLYCOSIDE PHOSPHOTRANSFERASE DOMAIN-CONTAINING PROTEIN-RELATED"/>
    <property type="match status" value="1"/>
</dbReference>
<gene>
    <name evidence="3" type="ordered locus">Rumal_1672</name>
</gene>
<evidence type="ECO:0000313" key="4">
    <source>
        <dbReference type="Proteomes" id="UP000006919"/>
    </source>
</evidence>
<proteinExistence type="inferred from homology"/>
<dbReference type="AlphaFoldDB" id="E6UIB1"/>
<evidence type="ECO:0000313" key="3">
    <source>
        <dbReference type="EMBL" id="ADU22172.1"/>
    </source>
</evidence>
<dbReference type="RefSeq" id="WP_013498337.1">
    <property type="nucleotide sequence ID" value="NC_014833.1"/>
</dbReference>
<dbReference type="Proteomes" id="UP000006919">
    <property type="component" value="Chromosome"/>
</dbReference>
<comment type="similarity">
    <text evidence="1">Belongs to the pseudomonas-type ThrB family.</text>
</comment>
<dbReference type="InterPro" id="IPR050249">
    <property type="entry name" value="Pseudomonas-type_ThrB"/>
</dbReference>
<dbReference type="GO" id="GO:0019202">
    <property type="term" value="F:amino acid kinase activity"/>
    <property type="evidence" value="ECO:0007669"/>
    <property type="project" value="TreeGrafter"/>
</dbReference>
<dbReference type="STRING" id="697329.Rumal_1672"/>
<reference evidence="3 4" key="1">
    <citation type="journal article" date="2011" name="J. Bacteriol.">
        <title>Complete genome of the cellulolytic ruminal bacterium Ruminococcus albus 7.</title>
        <authorList>
            <person name="Suen G."/>
            <person name="Stevenson D.M."/>
            <person name="Bruce D.C."/>
            <person name="Chertkov O."/>
            <person name="Copeland A."/>
            <person name="Cheng J.F."/>
            <person name="Detter C."/>
            <person name="Detter J.C."/>
            <person name="Goodwin L.A."/>
            <person name="Han C.S."/>
            <person name="Hauser L.J."/>
            <person name="Ivanova N.N."/>
            <person name="Kyrpides N.C."/>
            <person name="Land M.L."/>
            <person name="Lapidus A."/>
            <person name="Lucas S."/>
            <person name="Ovchinnikova G."/>
            <person name="Pitluck S."/>
            <person name="Tapia R."/>
            <person name="Woyke T."/>
            <person name="Boyum J."/>
            <person name="Mead D."/>
            <person name="Weimer P.J."/>
        </authorList>
    </citation>
    <scope>NUCLEOTIDE SEQUENCE [LARGE SCALE GENOMIC DNA]</scope>
    <source>
        <strain evidence="4">ATCC 27210 / DSM 20455 / JCM 14654 / NCDO 2250 / 7</strain>
    </source>
</reference>
<dbReference type="PANTHER" id="PTHR21064:SF6">
    <property type="entry name" value="AMINOGLYCOSIDE PHOSPHOTRANSFERASE DOMAIN-CONTAINING PROTEIN"/>
    <property type="match status" value="1"/>
</dbReference>
<protein>
    <recommendedName>
        <fullName evidence="2">Aminoglycoside phosphotransferase domain-containing protein</fullName>
    </recommendedName>
</protein>
<organism evidence="3 4">
    <name type="scientific">Ruminococcus albus (strain ATCC 27210 / DSM 20455 / JCM 14654 / NCDO 2250 / 7)</name>
    <dbReference type="NCBI Taxonomy" id="697329"/>
    <lineage>
        <taxon>Bacteria</taxon>
        <taxon>Bacillati</taxon>
        <taxon>Bacillota</taxon>
        <taxon>Clostridia</taxon>
        <taxon>Eubacteriales</taxon>
        <taxon>Oscillospiraceae</taxon>
        <taxon>Ruminococcus</taxon>
    </lineage>
</organism>
<name>E6UIB1_RUMA7</name>
<dbReference type="eggNOG" id="COG2334">
    <property type="taxonomic scope" value="Bacteria"/>
</dbReference>
<sequence length="345" mass="40067">MFTINVDDINSILQDFGIRSKCVSFSELQRYHYEKDDPASKEVRLIIKAQLEDSHSLVIRFKNESDAPIETIEAQSRFADLLKVHGIQTPNAYASKGFYARQYQIYGYDVVVTVEDFVCGEIHLVNVEIAEKTGKLLARMHNIAETEDFHVQSEVLFNPLKSNDLFDFEAFAANKNKLIEIDEDLYCKICQEHELLLQKITAFEKDPSYAVQGDLSDCNLYMTRTGEIGVFDFNRCGDNNLYFDAVMQALFIARLMDYPEIIAGNHEQMILRGFLKGYHQERPFTERQKEVYPYLYAIISAFWLGDMKFNNDSLENAIKEDDFSAIHHWMETILERARLRQLMPI</sequence>
<accession>E6UIB1</accession>
<feature type="domain" description="Aminoglycoside phosphotransferase" evidence="2">
    <location>
        <begin position="53"/>
        <end position="283"/>
    </location>
</feature>
<dbReference type="EMBL" id="CP002403">
    <property type="protein sequence ID" value="ADU22172.1"/>
    <property type="molecule type" value="Genomic_DNA"/>
</dbReference>
<evidence type="ECO:0000259" key="2">
    <source>
        <dbReference type="Pfam" id="PF01636"/>
    </source>
</evidence>
<dbReference type="KEGG" id="ral:Rumal_1672"/>
<dbReference type="Pfam" id="PF01636">
    <property type="entry name" value="APH"/>
    <property type="match status" value="1"/>
</dbReference>
<dbReference type="HOGENOM" id="CLU_803823_0_0_9"/>
<evidence type="ECO:0000256" key="1">
    <source>
        <dbReference type="ARBA" id="ARBA00038240"/>
    </source>
</evidence>
<dbReference type="Gene3D" id="3.90.1200.10">
    <property type="match status" value="1"/>
</dbReference>